<name>D6WD63_TRICA</name>
<gene>
    <name evidence="4" type="primary">AUGUSTUS-3.0.2_00797</name>
    <name evidence="4" type="ORF">TcasGA2_TC000797</name>
</gene>
<accession>D6WD63</accession>
<feature type="repeat" description="ANK" evidence="3">
    <location>
        <begin position="33"/>
        <end position="65"/>
    </location>
</feature>
<dbReference type="InterPro" id="IPR036770">
    <property type="entry name" value="Ankyrin_rpt-contain_sf"/>
</dbReference>
<organism evidence="4 5">
    <name type="scientific">Tribolium castaneum</name>
    <name type="common">Red flour beetle</name>
    <dbReference type="NCBI Taxonomy" id="7070"/>
    <lineage>
        <taxon>Eukaryota</taxon>
        <taxon>Metazoa</taxon>
        <taxon>Ecdysozoa</taxon>
        <taxon>Arthropoda</taxon>
        <taxon>Hexapoda</taxon>
        <taxon>Insecta</taxon>
        <taxon>Pterygota</taxon>
        <taxon>Neoptera</taxon>
        <taxon>Endopterygota</taxon>
        <taxon>Coleoptera</taxon>
        <taxon>Polyphaga</taxon>
        <taxon>Cucujiformia</taxon>
        <taxon>Tenebrionidae</taxon>
        <taxon>Tenebrionidae incertae sedis</taxon>
        <taxon>Tribolium</taxon>
    </lineage>
</organism>
<sequence length="103" mass="11372">MLHYASRYGHKDIVKYLLQHAPPSILNIKDVNLGQTALHKAAAYKWRSICCMLVAGGAALDITDRRGLTPRLLALQSDDHDLAAYLESQEHFQLVSSSLGTVV</sequence>
<dbReference type="OMA" id="CEKQHAV"/>
<keyword evidence="4" id="KW-0418">Kinase</keyword>
<evidence type="ECO:0000313" key="5">
    <source>
        <dbReference type="Proteomes" id="UP000007266"/>
    </source>
</evidence>
<evidence type="ECO:0000256" key="1">
    <source>
        <dbReference type="ARBA" id="ARBA00022737"/>
    </source>
</evidence>
<keyword evidence="4" id="KW-0808">Transferase</keyword>
<reference evidence="4 5" key="2">
    <citation type="journal article" date="2010" name="Nucleic Acids Res.">
        <title>BeetleBase in 2010: revisions to provide comprehensive genomic information for Tribolium castaneum.</title>
        <authorList>
            <person name="Kim H.S."/>
            <person name="Murphy T."/>
            <person name="Xia J."/>
            <person name="Caragea D."/>
            <person name="Park Y."/>
            <person name="Beeman R.W."/>
            <person name="Lorenzen M.D."/>
            <person name="Butcher S."/>
            <person name="Manak J.R."/>
            <person name="Brown S.J."/>
        </authorList>
    </citation>
    <scope>GENOME REANNOTATION</scope>
    <source>
        <strain evidence="4 5">Georgia GA2</strain>
    </source>
</reference>
<keyword evidence="2 3" id="KW-0040">ANK repeat</keyword>
<dbReference type="SUPFAM" id="SSF48403">
    <property type="entry name" value="Ankyrin repeat"/>
    <property type="match status" value="1"/>
</dbReference>
<dbReference type="AlphaFoldDB" id="D6WD63"/>
<dbReference type="PROSITE" id="PS50297">
    <property type="entry name" value="ANK_REP_REGION"/>
    <property type="match status" value="1"/>
</dbReference>
<dbReference type="GO" id="GO:0016301">
    <property type="term" value="F:kinase activity"/>
    <property type="evidence" value="ECO:0007669"/>
    <property type="project" value="UniProtKB-KW"/>
</dbReference>
<protein>
    <submittedName>
        <fullName evidence="4">Eye-specific diacylglycerol kinase-like Protein</fullName>
    </submittedName>
</protein>
<dbReference type="EMBL" id="KQ971312">
    <property type="protein sequence ID" value="EEZ98342.2"/>
    <property type="molecule type" value="Genomic_DNA"/>
</dbReference>
<keyword evidence="1" id="KW-0677">Repeat</keyword>
<reference evidence="4 5" key="1">
    <citation type="journal article" date="2008" name="Nature">
        <title>The genome of the model beetle and pest Tribolium castaneum.</title>
        <authorList>
            <consortium name="Tribolium Genome Sequencing Consortium"/>
            <person name="Richards S."/>
            <person name="Gibbs R.A."/>
            <person name="Weinstock G.M."/>
            <person name="Brown S.J."/>
            <person name="Denell R."/>
            <person name="Beeman R.W."/>
            <person name="Gibbs R."/>
            <person name="Beeman R.W."/>
            <person name="Brown S.J."/>
            <person name="Bucher G."/>
            <person name="Friedrich M."/>
            <person name="Grimmelikhuijzen C.J."/>
            <person name="Klingler M."/>
            <person name="Lorenzen M."/>
            <person name="Richards S."/>
            <person name="Roth S."/>
            <person name="Schroder R."/>
            <person name="Tautz D."/>
            <person name="Zdobnov E.M."/>
            <person name="Muzny D."/>
            <person name="Gibbs R.A."/>
            <person name="Weinstock G.M."/>
            <person name="Attaway T."/>
            <person name="Bell S."/>
            <person name="Buhay C.J."/>
            <person name="Chandrabose M.N."/>
            <person name="Chavez D."/>
            <person name="Clerk-Blankenburg K.P."/>
            <person name="Cree A."/>
            <person name="Dao M."/>
            <person name="Davis C."/>
            <person name="Chacko J."/>
            <person name="Dinh H."/>
            <person name="Dugan-Rocha S."/>
            <person name="Fowler G."/>
            <person name="Garner T.T."/>
            <person name="Garnes J."/>
            <person name="Gnirke A."/>
            <person name="Hawes A."/>
            <person name="Hernandez J."/>
            <person name="Hines S."/>
            <person name="Holder M."/>
            <person name="Hume J."/>
            <person name="Jhangiani S.N."/>
            <person name="Joshi V."/>
            <person name="Khan Z.M."/>
            <person name="Jackson L."/>
            <person name="Kovar C."/>
            <person name="Kowis A."/>
            <person name="Lee S."/>
            <person name="Lewis L.R."/>
            <person name="Margolis J."/>
            <person name="Morgan M."/>
            <person name="Nazareth L.V."/>
            <person name="Nguyen N."/>
            <person name="Okwuonu G."/>
            <person name="Parker D."/>
            <person name="Richards S."/>
            <person name="Ruiz S.J."/>
            <person name="Santibanez J."/>
            <person name="Savard J."/>
            <person name="Scherer S.E."/>
            <person name="Schneider B."/>
            <person name="Sodergren E."/>
            <person name="Tautz D."/>
            <person name="Vattahil S."/>
            <person name="Villasana D."/>
            <person name="White C.S."/>
            <person name="Wright R."/>
            <person name="Park Y."/>
            <person name="Beeman R.W."/>
            <person name="Lord J."/>
            <person name="Oppert B."/>
            <person name="Lorenzen M."/>
            <person name="Brown S."/>
            <person name="Wang L."/>
            <person name="Savard J."/>
            <person name="Tautz D."/>
            <person name="Richards S."/>
            <person name="Weinstock G."/>
            <person name="Gibbs R.A."/>
            <person name="Liu Y."/>
            <person name="Worley K."/>
            <person name="Weinstock G."/>
            <person name="Elsik C.G."/>
            <person name="Reese J.T."/>
            <person name="Elhaik E."/>
            <person name="Landan G."/>
            <person name="Graur D."/>
            <person name="Arensburger P."/>
            <person name="Atkinson P."/>
            <person name="Beeman R.W."/>
            <person name="Beidler J."/>
            <person name="Brown S.J."/>
            <person name="Demuth J.P."/>
            <person name="Drury D.W."/>
            <person name="Du Y.Z."/>
            <person name="Fujiwara H."/>
            <person name="Lorenzen M."/>
            <person name="Maselli V."/>
            <person name="Osanai M."/>
            <person name="Park Y."/>
            <person name="Robertson H.M."/>
            <person name="Tu Z."/>
            <person name="Wang J.J."/>
            <person name="Wang S."/>
            <person name="Richards S."/>
            <person name="Song H."/>
            <person name="Zhang L."/>
            <person name="Sodergren E."/>
            <person name="Werner D."/>
            <person name="Stanke M."/>
            <person name="Morgenstern B."/>
            <person name="Solovyev V."/>
            <person name="Kosarev P."/>
            <person name="Brown G."/>
            <person name="Chen H.C."/>
            <person name="Ermolaeva O."/>
            <person name="Hlavina W."/>
            <person name="Kapustin Y."/>
            <person name="Kiryutin B."/>
            <person name="Kitts P."/>
            <person name="Maglott D."/>
            <person name="Pruitt K."/>
            <person name="Sapojnikov V."/>
            <person name="Souvorov A."/>
            <person name="Mackey A.J."/>
            <person name="Waterhouse R.M."/>
            <person name="Wyder S."/>
            <person name="Zdobnov E.M."/>
            <person name="Zdobnov E.M."/>
            <person name="Wyder S."/>
            <person name="Kriventseva E.V."/>
            <person name="Kadowaki T."/>
            <person name="Bork P."/>
            <person name="Aranda M."/>
            <person name="Bao R."/>
            <person name="Beermann A."/>
            <person name="Berns N."/>
            <person name="Bolognesi R."/>
            <person name="Bonneton F."/>
            <person name="Bopp D."/>
            <person name="Brown S.J."/>
            <person name="Bucher G."/>
            <person name="Butts T."/>
            <person name="Chaumot A."/>
            <person name="Denell R.E."/>
            <person name="Ferrier D.E."/>
            <person name="Friedrich M."/>
            <person name="Gordon C.M."/>
            <person name="Jindra M."/>
            <person name="Klingler M."/>
            <person name="Lan Q."/>
            <person name="Lattorff H.M."/>
            <person name="Laudet V."/>
            <person name="von Levetsow C."/>
            <person name="Liu Z."/>
            <person name="Lutz R."/>
            <person name="Lynch J.A."/>
            <person name="da Fonseca R.N."/>
            <person name="Posnien N."/>
            <person name="Reuter R."/>
            <person name="Roth S."/>
            <person name="Savard J."/>
            <person name="Schinko J.B."/>
            <person name="Schmitt C."/>
            <person name="Schoppmeier M."/>
            <person name="Schroder R."/>
            <person name="Shippy T.D."/>
            <person name="Simonnet F."/>
            <person name="Marques-Souza H."/>
            <person name="Tautz D."/>
            <person name="Tomoyasu Y."/>
            <person name="Trauner J."/>
            <person name="Van der Zee M."/>
            <person name="Vervoort M."/>
            <person name="Wittkopp N."/>
            <person name="Wimmer E.A."/>
            <person name="Yang X."/>
            <person name="Jones A.K."/>
            <person name="Sattelle D.B."/>
            <person name="Ebert P.R."/>
            <person name="Nelson D."/>
            <person name="Scott J.G."/>
            <person name="Beeman R.W."/>
            <person name="Muthukrishnan S."/>
            <person name="Kramer K.J."/>
            <person name="Arakane Y."/>
            <person name="Beeman R.W."/>
            <person name="Zhu Q."/>
            <person name="Hogenkamp D."/>
            <person name="Dixit R."/>
            <person name="Oppert B."/>
            <person name="Jiang H."/>
            <person name="Zou Z."/>
            <person name="Marshall J."/>
            <person name="Elpidina E."/>
            <person name="Vinokurov K."/>
            <person name="Oppert C."/>
            <person name="Zou Z."/>
            <person name="Evans J."/>
            <person name="Lu Z."/>
            <person name="Zhao P."/>
            <person name="Sumathipala N."/>
            <person name="Altincicek B."/>
            <person name="Vilcinskas A."/>
            <person name="Williams M."/>
            <person name="Hultmark D."/>
            <person name="Hetru C."/>
            <person name="Jiang H."/>
            <person name="Grimmelikhuijzen C.J."/>
            <person name="Hauser F."/>
            <person name="Cazzamali G."/>
            <person name="Williamson M."/>
            <person name="Park Y."/>
            <person name="Li B."/>
            <person name="Tanaka Y."/>
            <person name="Predel R."/>
            <person name="Neupert S."/>
            <person name="Schachtner J."/>
            <person name="Verleyen P."/>
            <person name="Raible F."/>
            <person name="Bork P."/>
            <person name="Friedrich M."/>
            <person name="Walden K.K."/>
            <person name="Robertson H.M."/>
            <person name="Angeli S."/>
            <person name="Foret S."/>
            <person name="Bucher G."/>
            <person name="Schuetz S."/>
            <person name="Maleszka R."/>
            <person name="Wimmer E.A."/>
            <person name="Beeman R.W."/>
            <person name="Lorenzen M."/>
            <person name="Tomoyasu Y."/>
            <person name="Miller S.C."/>
            <person name="Grossmann D."/>
            <person name="Bucher G."/>
        </authorList>
    </citation>
    <scope>NUCLEOTIDE SEQUENCE [LARGE SCALE GENOMIC DNA]</scope>
    <source>
        <strain evidence="4 5">Georgia GA2</strain>
    </source>
</reference>
<evidence type="ECO:0000313" key="4">
    <source>
        <dbReference type="EMBL" id="EEZ98342.2"/>
    </source>
</evidence>
<proteinExistence type="predicted"/>
<dbReference type="Gene3D" id="1.25.40.20">
    <property type="entry name" value="Ankyrin repeat-containing domain"/>
    <property type="match status" value="1"/>
</dbReference>
<dbReference type="InterPro" id="IPR002110">
    <property type="entry name" value="Ankyrin_rpt"/>
</dbReference>
<dbReference type="PANTHER" id="PTHR24173:SF74">
    <property type="entry name" value="ANKYRIN REPEAT DOMAIN-CONTAINING PROTEIN 16"/>
    <property type="match status" value="1"/>
</dbReference>
<dbReference type="Proteomes" id="UP000007266">
    <property type="component" value="Linkage group 2"/>
</dbReference>
<evidence type="ECO:0000256" key="3">
    <source>
        <dbReference type="PROSITE-ProRule" id="PRU00023"/>
    </source>
</evidence>
<dbReference type="PANTHER" id="PTHR24173">
    <property type="entry name" value="ANKYRIN REPEAT CONTAINING"/>
    <property type="match status" value="1"/>
</dbReference>
<keyword evidence="5" id="KW-1185">Reference proteome</keyword>
<dbReference type="HOGENOM" id="CLU_003770_4_2_1"/>
<dbReference type="PROSITE" id="PS50088">
    <property type="entry name" value="ANK_REPEAT"/>
    <property type="match status" value="2"/>
</dbReference>
<dbReference type="Pfam" id="PF12796">
    <property type="entry name" value="Ank_2"/>
    <property type="match status" value="1"/>
</dbReference>
<evidence type="ECO:0000256" key="2">
    <source>
        <dbReference type="ARBA" id="ARBA00023043"/>
    </source>
</evidence>
<feature type="repeat" description="ANK" evidence="3">
    <location>
        <begin position="1"/>
        <end position="20"/>
    </location>
</feature>